<dbReference type="InterPro" id="IPR011006">
    <property type="entry name" value="CheY-like_superfamily"/>
</dbReference>
<dbReference type="SUPFAM" id="SSF52172">
    <property type="entry name" value="CheY-like"/>
    <property type="match status" value="1"/>
</dbReference>
<dbReference type="Gene3D" id="1.10.10.10">
    <property type="entry name" value="Winged helix-like DNA-binding domain superfamily/Winged helix DNA-binding domain"/>
    <property type="match status" value="1"/>
</dbReference>
<dbReference type="Gene3D" id="3.40.50.2300">
    <property type="match status" value="1"/>
</dbReference>
<dbReference type="InterPro" id="IPR036388">
    <property type="entry name" value="WH-like_DNA-bd_sf"/>
</dbReference>
<dbReference type="InterPro" id="IPR005471">
    <property type="entry name" value="Tscrpt_reg_IclR_N"/>
</dbReference>
<protein>
    <recommendedName>
        <fullName evidence="9">Transcriptional regulatory protein</fullName>
    </recommendedName>
</protein>
<dbReference type="InterPro" id="IPR036390">
    <property type="entry name" value="WH_DNA-bd_sf"/>
</dbReference>
<keyword evidence="13" id="KW-1185">Reference proteome</keyword>
<feature type="domain" description="Response regulatory" evidence="11">
    <location>
        <begin position="27"/>
        <end position="138"/>
    </location>
</feature>
<dbReference type="SUPFAM" id="SSF46785">
    <property type="entry name" value="Winged helix' DNA-binding domain"/>
    <property type="match status" value="1"/>
</dbReference>
<dbReference type="Pfam" id="PF00072">
    <property type="entry name" value="Response_reg"/>
    <property type="match status" value="1"/>
</dbReference>
<evidence type="ECO:0000256" key="3">
    <source>
        <dbReference type="ARBA" id="ARBA00022553"/>
    </source>
</evidence>
<evidence type="ECO:0000256" key="8">
    <source>
        <dbReference type="ARBA" id="ARBA00023163"/>
    </source>
</evidence>
<dbReference type="PANTHER" id="PTHR45526">
    <property type="entry name" value="TRANSCRIPTIONAL REGULATORY PROTEIN DPIA"/>
    <property type="match status" value="1"/>
</dbReference>
<dbReference type="InterPro" id="IPR001789">
    <property type="entry name" value="Sig_transdc_resp-reg_receiver"/>
</dbReference>
<feature type="modified residue" description="4-aspartylphosphate" evidence="10">
    <location>
        <position position="78"/>
    </location>
</feature>
<evidence type="ECO:0000256" key="10">
    <source>
        <dbReference type="PROSITE-ProRule" id="PRU00169"/>
    </source>
</evidence>
<keyword evidence="2 9" id="KW-0963">Cytoplasm</keyword>
<evidence type="ECO:0000256" key="6">
    <source>
        <dbReference type="ARBA" id="ARBA00023125"/>
    </source>
</evidence>
<keyword evidence="3 10" id="KW-0597">Phosphoprotein</keyword>
<evidence type="ECO:0000313" key="13">
    <source>
        <dbReference type="Proteomes" id="UP001501020"/>
    </source>
</evidence>
<organism evidence="12 13">
    <name type="scientific">Actinomadura napierensis</name>
    <dbReference type="NCBI Taxonomy" id="267854"/>
    <lineage>
        <taxon>Bacteria</taxon>
        <taxon>Bacillati</taxon>
        <taxon>Actinomycetota</taxon>
        <taxon>Actinomycetes</taxon>
        <taxon>Streptosporangiales</taxon>
        <taxon>Thermomonosporaceae</taxon>
        <taxon>Actinomadura</taxon>
    </lineage>
</organism>
<proteinExistence type="predicted"/>
<keyword evidence="5 9" id="KW-0805">Transcription regulation</keyword>
<keyword evidence="6 9" id="KW-0238">DNA-binding</keyword>
<dbReference type="PANTHER" id="PTHR45526:SF1">
    <property type="entry name" value="TRANSCRIPTIONAL REGULATORY PROTEIN DCUR-RELATED"/>
    <property type="match status" value="1"/>
</dbReference>
<dbReference type="Proteomes" id="UP001501020">
    <property type="component" value="Unassembled WGS sequence"/>
</dbReference>
<evidence type="ECO:0000256" key="1">
    <source>
        <dbReference type="ARBA" id="ARBA00004496"/>
    </source>
</evidence>
<dbReference type="InterPro" id="IPR051271">
    <property type="entry name" value="2C-system_Tx_regulators"/>
</dbReference>
<comment type="subcellular location">
    <subcellularLocation>
        <location evidence="1 9">Cytoplasm</location>
    </subcellularLocation>
</comment>
<reference evidence="13" key="1">
    <citation type="journal article" date="2019" name="Int. J. Syst. Evol. Microbiol.">
        <title>The Global Catalogue of Microorganisms (GCM) 10K type strain sequencing project: providing services to taxonomists for standard genome sequencing and annotation.</title>
        <authorList>
            <consortium name="The Broad Institute Genomics Platform"/>
            <consortium name="The Broad Institute Genome Sequencing Center for Infectious Disease"/>
            <person name="Wu L."/>
            <person name="Ma J."/>
        </authorList>
    </citation>
    <scope>NUCLEOTIDE SEQUENCE [LARGE SCALE GENOMIC DNA]</scope>
    <source>
        <strain evidence="13">JCM 13850</strain>
    </source>
</reference>
<comment type="caution">
    <text evidence="12">The sequence shown here is derived from an EMBL/GenBank/DDBJ whole genome shotgun (WGS) entry which is preliminary data.</text>
</comment>
<dbReference type="SMART" id="SM00448">
    <property type="entry name" value="REC"/>
    <property type="match status" value="1"/>
</dbReference>
<evidence type="ECO:0000313" key="12">
    <source>
        <dbReference type="EMBL" id="GAA2162478.1"/>
    </source>
</evidence>
<dbReference type="Pfam" id="PF09339">
    <property type="entry name" value="HTH_IclR"/>
    <property type="match status" value="1"/>
</dbReference>
<dbReference type="InterPro" id="IPR024187">
    <property type="entry name" value="Sig_transdc_resp-reg_cit/mal"/>
</dbReference>
<evidence type="ECO:0000256" key="9">
    <source>
        <dbReference type="PIRNR" id="PIRNR006171"/>
    </source>
</evidence>
<evidence type="ECO:0000256" key="7">
    <source>
        <dbReference type="ARBA" id="ARBA00023159"/>
    </source>
</evidence>
<keyword evidence="8 9" id="KW-0804">Transcription</keyword>
<evidence type="ECO:0000256" key="5">
    <source>
        <dbReference type="ARBA" id="ARBA00023015"/>
    </source>
</evidence>
<gene>
    <name evidence="12" type="ORF">GCM10009727_77900</name>
</gene>
<dbReference type="PIRSF" id="PIRSF006171">
    <property type="entry name" value="RR_citrat_malat"/>
    <property type="match status" value="1"/>
</dbReference>
<evidence type="ECO:0000259" key="11">
    <source>
        <dbReference type="PROSITE" id="PS50110"/>
    </source>
</evidence>
<keyword evidence="7 9" id="KW-0010">Activator</keyword>
<keyword evidence="4 9" id="KW-0902">Two-component regulatory system</keyword>
<evidence type="ECO:0000256" key="4">
    <source>
        <dbReference type="ARBA" id="ARBA00023012"/>
    </source>
</evidence>
<name>A0ABP5M8D4_9ACTN</name>
<dbReference type="EMBL" id="BAAAMR010000105">
    <property type="protein sequence ID" value="GAA2162478.1"/>
    <property type="molecule type" value="Genomic_DNA"/>
</dbReference>
<evidence type="ECO:0000256" key="2">
    <source>
        <dbReference type="ARBA" id="ARBA00022490"/>
    </source>
</evidence>
<dbReference type="PROSITE" id="PS50110">
    <property type="entry name" value="RESPONSE_REGULATORY"/>
    <property type="match status" value="1"/>
</dbReference>
<accession>A0ABP5M8D4</accession>
<sequence>MTGRGGAAVSGRGGAAVTGRGGGAVIGVLVVDDDFRVAQVHAGFVAGLAGFAVRGLAHTAAQARAMAAELEPDLVLLDVYLPDEPGLSLLPELAADVIMATAAADPGVVREALAGGALHYLIKPFTAAALGERLTAYARYRSALAGGSELSQAALDGALRTLYAPLHAEPAAPKGQSPVTTRLITEALRAADEPRSAAEVADLVGISRATAQRYLAGLAQAGRVVVTLRYGATGRPEHQYAWSPR</sequence>